<feature type="domain" description="NADH:quinone oxidoreductase/Mrp antiporter transmembrane" evidence="7">
    <location>
        <begin position="122"/>
        <end position="398"/>
    </location>
</feature>
<feature type="transmembrane region" description="Helical" evidence="5">
    <location>
        <begin position="292"/>
        <end position="312"/>
    </location>
</feature>
<feature type="transmembrane region" description="Helical" evidence="5">
    <location>
        <begin position="403"/>
        <end position="422"/>
    </location>
</feature>
<feature type="transmembrane region" description="Helical" evidence="5">
    <location>
        <begin position="158"/>
        <end position="178"/>
    </location>
</feature>
<evidence type="ECO:0000256" key="1">
    <source>
        <dbReference type="ARBA" id="ARBA00004127"/>
    </source>
</evidence>
<keyword evidence="4 5" id="KW-0472">Membrane</keyword>
<feature type="transmembrane region" description="Helical" evidence="5">
    <location>
        <begin position="318"/>
        <end position="338"/>
    </location>
</feature>
<comment type="catalytic activity">
    <reaction evidence="5">
        <text>a quinone + NADH + 5 H(+)(in) = a quinol + NAD(+) + 4 H(+)(out)</text>
        <dbReference type="Rhea" id="RHEA:57888"/>
        <dbReference type="ChEBI" id="CHEBI:15378"/>
        <dbReference type="ChEBI" id="CHEBI:24646"/>
        <dbReference type="ChEBI" id="CHEBI:57540"/>
        <dbReference type="ChEBI" id="CHEBI:57945"/>
        <dbReference type="ChEBI" id="CHEBI:132124"/>
    </reaction>
</comment>
<comment type="subunit">
    <text evidence="5">NDH-1 is composed of 14 different subunits. Subunits NuoA, H, J, K, L, M, N constitute the membrane sector of the complex.</text>
</comment>
<feature type="transmembrane region" description="Helical" evidence="5">
    <location>
        <begin position="44"/>
        <end position="67"/>
    </location>
</feature>
<keyword evidence="5" id="KW-0520">NAD</keyword>
<dbReference type="InterPro" id="IPR001750">
    <property type="entry name" value="ND/Mrp_TM"/>
</dbReference>
<evidence type="ECO:0000256" key="2">
    <source>
        <dbReference type="ARBA" id="ARBA00022692"/>
    </source>
</evidence>
<keyword evidence="5" id="KW-0874">Quinone</keyword>
<keyword evidence="5" id="KW-1278">Translocase</keyword>
<keyword evidence="2 5" id="KW-0812">Transmembrane</keyword>
<dbReference type="InterPro" id="IPR010096">
    <property type="entry name" value="NADH-Q_OxRdtase_suN/2"/>
</dbReference>
<comment type="similarity">
    <text evidence="5">Belongs to the complex I subunit 2 family.</text>
</comment>
<feature type="transmembrane region" description="Helical" evidence="5">
    <location>
        <begin position="198"/>
        <end position="222"/>
    </location>
</feature>
<accession>A0ABW7NEF7</accession>
<keyword evidence="5" id="KW-1003">Cell membrane</keyword>
<keyword evidence="5" id="KW-0813">Transport</keyword>
<evidence type="ECO:0000313" key="9">
    <source>
        <dbReference type="Proteomes" id="UP001610063"/>
    </source>
</evidence>
<evidence type="ECO:0000256" key="4">
    <source>
        <dbReference type="ARBA" id="ARBA00023136"/>
    </source>
</evidence>
<comment type="subcellular location">
    <subcellularLocation>
        <location evidence="5">Cell membrane</location>
        <topology evidence="5">Multi-pass membrane protein</topology>
    </subcellularLocation>
    <subcellularLocation>
        <location evidence="1">Endomembrane system</location>
        <topology evidence="1">Multi-pass membrane protein</topology>
    </subcellularLocation>
    <subcellularLocation>
        <location evidence="6">Membrane</location>
        <topology evidence="6">Multi-pass membrane protein</topology>
    </subcellularLocation>
</comment>
<evidence type="ECO:0000256" key="6">
    <source>
        <dbReference type="RuleBase" id="RU000320"/>
    </source>
</evidence>
<dbReference type="EC" id="7.1.1.-" evidence="5"/>
<organism evidence="8 9">
    <name type="scientific">Marinoscillum luteum</name>
    <dbReference type="NCBI Taxonomy" id="861051"/>
    <lineage>
        <taxon>Bacteria</taxon>
        <taxon>Pseudomonadati</taxon>
        <taxon>Bacteroidota</taxon>
        <taxon>Cytophagia</taxon>
        <taxon>Cytophagales</taxon>
        <taxon>Reichenbachiellaceae</taxon>
        <taxon>Marinoscillum</taxon>
    </lineage>
</organism>
<feature type="transmembrane region" description="Helical" evidence="5">
    <location>
        <begin position="79"/>
        <end position="97"/>
    </location>
</feature>
<keyword evidence="3 5" id="KW-1133">Transmembrane helix</keyword>
<comment type="caution">
    <text evidence="8">The sequence shown here is derived from an EMBL/GenBank/DDBJ whole genome shotgun (WGS) entry which is preliminary data.</text>
</comment>
<dbReference type="Pfam" id="PF00361">
    <property type="entry name" value="Proton_antipo_M"/>
    <property type="match status" value="1"/>
</dbReference>
<evidence type="ECO:0000313" key="8">
    <source>
        <dbReference type="EMBL" id="MFH6986005.1"/>
    </source>
</evidence>
<dbReference type="PANTHER" id="PTHR22773">
    <property type="entry name" value="NADH DEHYDROGENASE"/>
    <property type="match status" value="1"/>
</dbReference>
<protein>
    <recommendedName>
        <fullName evidence="5">NADH-quinone oxidoreductase subunit N</fullName>
        <ecNumber evidence="5">7.1.1.-</ecNumber>
    </recommendedName>
    <alternativeName>
        <fullName evidence="5">NADH dehydrogenase I subunit N</fullName>
    </alternativeName>
    <alternativeName>
        <fullName evidence="5">NDH-1 subunit N</fullName>
    </alternativeName>
</protein>
<keyword evidence="9" id="KW-1185">Reference proteome</keyword>
<reference evidence="8 9" key="1">
    <citation type="journal article" date="2013" name="Int. J. Syst. Evol. Microbiol.">
        <title>Marinoscillum luteum sp. nov., isolated from marine sediment.</title>
        <authorList>
            <person name="Cha I.T."/>
            <person name="Park S.J."/>
            <person name="Kim S.J."/>
            <person name="Kim J.G."/>
            <person name="Jung M.Y."/>
            <person name="Shin K.S."/>
            <person name="Kwon K.K."/>
            <person name="Yang S.H."/>
            <person name="Seo Y.S."/>
            <person name="Rhee S.K."/>
        </authorList>
    </citation>
    <scope>NUCLEOTIDE SEQUENCE [LARGE SCALE GENOMIC DNA]</scope>
    <source>
        <strain evidence="8 9">KCTC 23939</strain>
    </source>
</reference>
<evidence type="ECO:0000259" key="7">
    <source>
        <dbReference type="Pfam" id="PF00361"/>
    </source>
</evidence>
<dbReference type="Proteomes" id="UP001610063">
    <property type="component" value="Unassembled WGS sequence"/>
</dbReference>
<name>A0ABW7NEF7_9BACT</name>
<proteinExistence type="inferred from homology"/>
<evidence type="ECO:0000256" key="5">
    <source>
        <dbReference type="HAMAP-Rule" id="MF_00445"/>
    </source>
</evidence>
<feature type="transmembrane region" description="Helical" evidence="5">
    <location>
        <begin position="127"/>
        <end position="146"/>
    </location>
</feature>
<feature type="transmembrane region" description="Helical" evidence="5">
    <location>
        <begin position="104"/>
        <end position="121"/>
    </location>
</feature>
<comment type="function">
    <text evidence="5">NDH-1 shuttles electrons from NADH, via FMN and iron-sulfur (Fe-S) centers, to quinones in the respiratory chain. The immediate electron acceptor for the enzyme in this species is believed to be a menaquinone. Couples the redox reaction to proton translocation (for every two electrons transferred, four hydrogen ions are translocated across the cytoplasmic membrane), and thus conserves the redox energy in a proton gradient.</text>
</comment>
<evidence type="ECO:0000256" key="3">
    <source>
        <dbReference type="ARBA" id="ARBA00022989"/>
    </source>
</evidence>
<dbReference type="EMBL" id="JBIPKE010000020">
    <property type="protein sequence ID" value="MFH6986005.1"/>
    <property type="molecule type" value="Genomic_DNA"/>
</dbReference>
<feature type="transmembrane region" description="Helical" evidence="5">
    <location>
        <begin position="262"/>
        <end position="285"/>
    </location>
</feature>
<sequence>MLTNQLTNILDSLGGLSFEISLAAGALILLMAGLVWKQTLVSRVIYVVVILVAMWLVQVDGVSGFLFDQTLVTDSMGQIMKLLFGVTSLWIVFFPTAERHRSEYYFLILSLILGSTLMLSVNHLLVIYLAVELTSFSAYMLTNFNFRKGAFEAGMKYLIFGGVTSALALYGMSLIYGFTGTLSLSEMDLHLTGDPVLLNVGILLFIGGILFKVSAVPFHIWVPSAYQEAPTDAVMVLSVVPKLGGFVLLHRILMTVGVQELYWLYVTISVIGIFTIVLGTLGALGQTNVKRMIAYGAIAHSGFILVTLLIPFENGAVAFAWYAVVYAMMNVAVFYLVSVFEIHGKTEINHFSGLSKTEAYMGGLMVVVMIALIGLPPTVGFTAKFYLFTVMWDWYQQVGDPVMLTYLIVAILSVIFSLFFYLKIPYFFFLKQEKTDLQVGIPVSQRIIATIFTSGLLWFFFRPEILNNIAEIIKFLDW</sequence>
<feature type="transmembrane region" description="Helical" evidence="5">
    <location>
        <begin position="234"/>
        <end position="256"/>
    </location>
</feature>
<gene>
    <name evidence="5" type="primary">nuoN</name>
    <name evidence="8" type="ORF">ACHKAR_21300</name>
</gene>
<feature type="transmembrane region" description="Helical" evidence="5">
    <location>
        <begin position="20"/>
        <end position="37"/>
    </location>
</feature>
<dbReference type="RefSeq" id="WP_395419475.1">
    <property type="nucleotide sequence ID" value="NZ_JBIPKE010000020.1"/>
</dbReference>
<dbReference type="HAMAP" id="MF_00445">
    <property type="entry name" value="NDH1_NuoN_1"/>
    <property type="match status" value="1"/>
</dbReference>
<feature type="transmembrane region" description="Helical" evidence="5">
    <location>
        <begin position="359"/>
        <end position="383"/>
    </location>
</feature>